<evidence type="ECO:0000256" key="3">
    <source>
        <dbReference type="ARBA" id="ARBA00022692"/>
    </source>
</evidence>
<dbReference type="InterPro" id="IPR039204">
    <property type="entry name" value="MRS2-like"/>
</dbReference>
<accession>A0A023AYP5</accession>
<evidence type="ECO:0000256" key="1">
    <source>
        <dbReference type="ARBA" id="ARBA00004141"/>
    </source>
</evidence>
<evidence type="ECO:0000313" key="10">
    <source>
        <dbReference type="EMBL" id="EZG43786.1"/>
    </source>
</evidence>
<feature type="transmembrane region" description="Helical" evidence="9">
    <location>
        <begin position="216"/>
        <end position="238"/>
    </location>
</feature>
<evidence type="ECO:0000256" key="6">
    <source>
        <dbReference type="ARBA" id="ARBA00022989"/>
    </source>
</evidence>
<dbReference type="eggNOG" id="KOG2662">
    <property type="taxonomic scope" value="Eukaryota"/>
</dbReference>
<keyword evidence="8 9" id="KW-0472">Membrane</keyword>
<dbReference type="PANTHER" id="PTHR13890:SF0">
    <property type="entry name" value="MAGNESIUM TRANSPORTER MRS2 HOMOLOG, MITOCHONDRIAL"/>
    <property type="match status" value="1"/>
</dbReference>
<comment type="subcellular location">
    <subcellularLocation>
        <location evidence="1">Membrane</location>
        <topology evidence="1">Multi-pass membrane protein</topology>
    </subcellularLocation>
</comment>
<organism evidence="10 11">
    <name type="scientific">Gregarina niphandrodes</name>
    <name type="common">Septate eugregarine</name>
    <dbReference type="NCBI Taxonomy" id="110365"/>
    <lineage>
        <taxon>Eukaryota</taxon>
        <taxon>Sar</taxon>
        <taxon>Alveolata</taxon>
        <taxon>Apicomplexa</taxon>
        <taxon>Conoidasida</taxon>
        <taxon>Gregarinasina</taxon>
        <taxon>Eugregarinorida</taxon>
        <taxon>Gregarinidae</taxon>
        <taxon>Gregarina</taxon>
    </lineage>
</organism>
<dbReference type="GeneID" id="22915520"/>
<sequence length="243" mass="27144">MLFVATGGAAVVPPTRADSVPTFVQFPLECGVLEILLSTAVGMMAAELEEMDRTVEAFNVACLEHHPKPRTLHDLHELKEPVDGFMDRLANTGKVLEQLLNSSEDMRGMELTRLYYSLLPDEATERDEDDYNPNLEIMFEYFDQELDQMTQRASKVQRVLANAERHINLKLSLMRSKFHIFDIISGILGVGIAAGNGISGIFGMNLRSDLENSKTSFLLSVSAIVLLAATSVLIAWYFRARYV</sequence>
<evidence type="ECO:0000256" key="7">
    <source>
        <dbReference type="ARBA" id="ARBA00023065"/>
    </source>
</evidence>
<reference evidence="10" key="1">
    <citation type="submission" date="2013-12" db="EMBL/GenBank/DDBJ databases">
        <authorList>
            <person name="Omoto C.K."/>
            <person name="Sibley D."/>
            <person name="Venepally P."/>
            <person name="Hadjithomas M."/>
            <person name="Karamycheva S."/>
            <person name="Brunk B."/>
            <person name="Roos D."/>
            <person name="Caler E."/>
            <person name="Lorenzi H."/>
        </authorList>
    </citation>
    <scope>NUCLEOTIDE SEQUENCE</scope>
</reference>
<gene>
    <name evidence="10" type="ORF">GNI_158690</name>
</gene>
<keyword evidence="3 9" id="KW-0812">Transmembrane</keyword>
<keyword evidence="5" id="KW-0809">Transit peptide</keyword>
<evidence type="ECO:0000256" key="9">
    <source>
        <dbReference type="SAM" id="Phobius"/>
    </source>
</evidence>
<dbReference type="VEuPathDB" id="CryptoDB:GNI_158690"/>
<protein>
    <submittedName>
        <fullName evidence="10">Mg2+ transporter</fullName>
    </submittedName>
</protein>
<keyword evidence="2" id="KW-0813">Transport</keyword>
<dbReference type="OrthoDB" id="10251508at2759"/>
<dbReference type="RefSeq" id="XP_011134601.1">
    <property type="nucleotide sequence ID" value="XM_011136299.1"/>
</dbReference>
<dbReference type="Proteomes" id="UP000019763">
    <property type="component" value="Unassembled WGS sequence"/>
</dbReference>
<dbReference type="Pfam" id="PF22099">
    <property type="entry name" value="MRS2-like"/>
    <property type="match status" value="1"/>
</dbReference>
<dbReference type="AlphaFoldDB" id="A0A023AYP5"/>
<evidence type="ECO:0000256" key="8">
    <source>
        <dbReference type="ARBA" id="ARBA00023136"/>
    </source>
</evidence>
<keyword evidence="11" id="KW-1185">Reference proteome</keyword>
<dbReference type="PANTHER" id="PTHR13890">
    <property type="entry name" value="RNA SPLICING PROTEIN MRS2, MITOCHONDRIAL"/>
    <property type="match status" value="1"/>
</dbReference>
<evidence type="ECO:0000256" key="4">
    <source>
        <dbReference type="ARBA" id="ARBA00022842"/>
    </source>
</evidence>
<evidence type="ECO:0000256" key="2">
    <source>
        <dbReference type="ARBA" id="ARBA00022448"/>
    </source>
</evidence>
<dbReference type="GO" id="GO:0016020">
    <property type="term" value="C:membrane"/>
    <property type="evidence" value="ECO:0007669"/>
    <property type="project" value="UniProtKB-SubCell"/>
</dbReference>
<proteinExistence type="predicted"/>
<dbReference type="OMA" id="NAERHIN"/>
<evidence type="ECO:0000313" key="11">
    <source>
        <dbReference type="Proteomes" id="UP000019763"/>
    </source>
</evidence>
<dbReference type="Gene3D" id="1.20.58.340">
    <property type="entry name" value="Magnesium transport protein CorA, transmembrane region"/>
    <property type="match status" value="1"/>
</dbReference>
<keyword evidence="6 9" id="KW-1133">Transmembrane helix</keyword>
<dbReference type="GO" id="GO:0015095">
    <property type="term" value="F:magnesium ion transmembrane transporter activity"/>
    <property type="evidence" value="ECO:0007669"/>
    <property type="project" value="TreeGrafter"/>
</dbReference>
<dbReference type="EMBL" id="AFNH02001181">
    <property type="protein sequence ID" value="EZG43786.1"/>
    <property type="molecule type" value="Genomic_DNA"/>
</dbReference>
<comment type="caution">
    <text evidence="10">The sequence shown here is derived from an EMBL/GenBank/DDBJ whole genome shotgun (WGS) entry which is preliminary data.</text>
</comment>
<name>A0A023AYP5_GRENI</name>
<feature type="transmembrane region" description="Helical" evidence="9">
    <location>
        <begin position="183"/>
        <end position="204"/>
    </location>
</feature>
<keyword evidence="4" id="KW-0460">Magnesium</keyword>
<evidence type="ECO:0000256" key="5">
    <source>
        <dbReference type="ARBA" id="ARBA00022946"/>
    </source>
</evidence>
<keyword evidence="7" id="KW-0406">Ion transport</keyword>